<keyword evidence="7" id="KW-1133">Transmembrane helix</keyword>
<protein>
    <submittedName>
        <fullName evidence="11">Preprotein translocase subunit YajC</fullName>
    </submittedName>
</protein>
<evidence type="ECO:0000256" key="2">
    <source>
        <dbReference type="ARBA" id="ARBA00006742"/>
    </source>
</evidence>
<dbReference type="SMART" id="SM01323">
    <property type="entry name" value="YajC"/>
    <property type="match status" value="1"/>
</dbReference>
<comment type="subcellular location">
    <subcellularLocation>
        <location evidence="1">Cell membrane</location>
        <topology evidence="1">Single-pass membrane protein</topology>
    </subcellularLocation>
</comment>
<dbReference type="InterPro" id="IPR003849">
    <property type="entry name" value="Preprotein_translocase_YajC"/>
</dbReference>
<organism evidence="11 12">
    <name type="scientific">Tetragenococcus halophilus</name>
    <name type="common">Pediococcus halophilus</name>
    <dbReference type="NCBI Taxonomy" id="51669"/>
    <lineage>
        <taxon>Bacteria</taxon>
        <taxon>Bacillati</taxon>
        <taxon>Bacillota</taxon>
        <taxon>Bacilli</taxon>
        <taxon>Lactobacillales</taxon>
        <taxon>Enterococcaceae</taxon>
        <taxon>Tetragenococcus</taxon>
    </lineage>
</organism>
<keyword evidence="9" id="KW-0472">Membrane</keyword>
<dbReference type="OMA" id="FLTFERM"/>
<comment type="similarity">
    <text evidence="2">Belongs to the YajC family.</text>
</comment>
<keyword evidence="3" id="KW-0813">Transport</keyword>
<dbReference type="NCBIfam" id="TIGR00739">
    <property type="entry name" value="yajC"/>
    <property type="match status" value="1"/>
</dbReference>
<sequence>MEILIMLVPIIILMYFMQRSQKKQQKKRQEVLDSMRPGNQVVTIGGLHGVVSEIDDDKKTVTLDCEGIFLEFDRASIRTVKPTYSEETAQSTSVPPTDNTPEPSEEANNEDRNAEEQSQEEKDESQE</sequence>
<evidence type="ECO:0000256" key="10">
    <source>
        <dbReference type="SAM" id="MobiDB-lite"/>
    </source>
</evidence>
<evidence type="ECO:0000256" key="3">
    <source>
        <dbReference type="ARBA" id="ARBA00022448"/>
    </source>
</evidence>
<keyword evidence="5" id="KW-0812">Transmembrane</keyword>
<feature type="compositionally biased region" description="Polar residues" evidence="10">
    <location>
        <begin position="85"/>
        <end position="102"/>
    </location>
</feature>
<dbReference type="RefSeq" id="WP_014123611.1">
    <property type="nucleotide sequence ID" value="NZ_BLRM01000023.1"/>
</dbReference>
<evidence type="ECO:0000256" key="4">
    <source>
        <dbReference type="ARBA" id="ARBA00022475"/>
    </source>
</evidence>
<dbReference type="PANTHER" id="PTHR33909">
    <property type="entry name" value="SEC TRANSLOCON ACCESSORY COMPLEX SUBUNIT YAJC"/>
    <property type="match status" value="1"/>
</dbReference>
<dbReference type="Pfam" id="PF02699">
    <property type="entry name" value="YajC"/>
    <property type="match status" value="1"/>
</dbReference>
<name>A0A3G5FGX3_TETHA</name>
<evidence type="ECO:0000256" key="6">
    <source>
        <dbReference type="ARBA" id="ARBA00022927"/>
    </source>
</evidence>
<dbReference type="AlphaFoldDB" id="A0A3G5FGX3"/>
<evidence type="ECO:0000256" key="9">
    <source>
        <dbReference type="ARBA" id="ARBA00023136"/>
    </source>
</evidence>
<evidence type="ECO:0000256" key="5">
    <source>
        <dbReference type="ARBA" id="ARBA00022692"/>
    </source>
</evidence>
<evidence type="ECO:0000256" key="7">
    <source>
        <dbReference type="ARBA" id="ARBA00022989"/>
    </source>
</evidence>
<accession>A0A3G5FGX3</accession>
<reference evidence="11 12" key="1">
    <citation type="journal article" date="2012" name="Int. J. Syst. Evol. Microbiol.">
        <title>Characterization of Tetragenococcus strains from sugar thick juice reveals a novel species, Tetragenococcus osmophilus sp. nov., and divides Tetragenococcus halophilus into two subspecies, T. halophilus subsp. halophilus subsp. nov. and T. halophilus subsp. flandriensis subsp. nov.</title>
        <authorList>
            <person name="Juste A."/>
            <person name="Van Trappen S."/>
            <person name="Verreth C."/>
            <person name="Cleenwerck I."/>
            <person name="De Vos P."/>
            <person name="Lievens B."/>
            <person name="Willems K.A."/>
        </authorList>
    </citation>
    <scope>NUCLEOTIDE SEQUENCE [LARGE SCALE GENOMIC DNA]</scope>
    <source>
        <strain evidence="11 12">LMG 26042</strain>
    </source>
</reference>
<keyword evidence="8" id="KW-0811">Translocation</keyword>
<proteinExistence type="inferred from homology"/>
<dbReference type="GeneID" id="64053181"/>
<evidence type="ECO:0000313" key="11">
    <source>
        <dbReference type="EMBL" id="AYW49475.1"/>
    </source>
</evidence>
<feature type="region of interest" description="Disordered" evidence="10">
    <location>
        <begin position="80"/>
        <end position="127"/>
    </location>
</feature>
<dbReference type="EMBL" id="CP027768">
    <property type="protein sequence ID" value="AYW49475.1"/>
    <property type="molecule type" value="Genomic_DNA"/>
</dbReference>
<keyword evidence="6" id="KW-0653">Protein transport</keyword>
<dbReference type="PANTHER" id="PTHR33909:SF1">
    <property type="entry name" value="SEC TRANSLOCON ACCESSORY COMPLEX SUBUNIT YAJC"/>
    <property type="match status" value="1"/>
</dbReference>
<keyword evidence="4" id="KW-1003">Cell membrane</keyword>
<dbReference type="PRINTS" id="PR01853">
    <property type="entry name" value="YAJCTRNLCASE"/>
</dbReference>
<evidence type="ECO:0000256" key="1">
    <source>
        <dbReference type="ARBA" id="ARBA00004162"/>
    </source>
</evidence>
<dbReference type="GO" id="GO:0015031">
    <property type="term" value="P:protein transport"/>
    <property type="evidence" value="ECO:0007669"/>
    <property type="project" value="UniProtKB-KW"/>
</dbReference>
<evidence type="ECO:0000313" key="12">
    <source>
        <dbReference type="Proteomes" id="UP000280475"/>
    </source>
</evidence>
<evidence type="ECO:0000256" key="8">
    <source>
        <dbReference type="ARBA" id="ARBA00023010"/>
    </source>
</evidence>
<feature type="compositionally biased region" description="Acidic residues" evidence="10">
    <location>
        <begin position="117"/>
        <end position="127"/>
    </location>
</feature>
<dbReference type="GO" id="GO:0005886">
    <property type="term" value="C:plasma membrane"/>
    <property type="evidence" value="ECO:0007669"/>
    <property type="project" value="UniProtKB-SubCell"/>
</dbReference>
<gene>
    <name evidence="11" type="primary">yajC</name>
    <name evidence="11" type="ORF">C7H83_02710</name>
</gene>
<dbReference type="Proteomes" id="UP000280475">
    <property type="component" value="Chromosome"/>
</dbReference>